<gene>
    <name evidence="2" type="ORF">G7Y85_18115</name>
</gene>
<comment type="caution">
    <text evidence="2">The sequence shown here is derived from an EMBL/GenBank/DDBJ whole genome shotgun (WGS) entry which is preliminary data.</text>
</comment>
<keyword evidence="2" id="KW-0808">Transferase</keyword>
<dbReference type="RefSeq" id="WP_166260787.1">
    <property type="nucleotide sequence ID" value="NZ_JAAMOW010000010.1"/>
</dbReference>
<dbReference type="PANTHER" id="PTHR45036:SF1">
    <property type="entry name" value="METHYLTRANSFERASE LIKE 7A"/>
    <property type="match status" value="1"/>
</dbReference>
<feature type="domain" description="Methyltransferase type 11" evidence="1">
    <location>
        <begin position="39"/>
        <end position="135"/>
    </location>
</feature>
<dbReference type="EMBL" id="JAAMOW010000010">
    <property type="protein sequence ID" value="NGY06693.1"/>
    <property type="molecule type" value="Genomic_DNA"/>
</dbReference>
<dbReference type="InterPro" id="IPR052356">
    <property type="entry name" value="Thiol_S-MT"/>
</dbReference>
<sequence length="209" mass="23159">MTTAYDRYVLPYLIDVACGMKAIQHQRGELVSQARGRVLEIGIGTGRNLPFYDKAKLESLCGLDPAAQMHSLARKRARRAQLDVELLTLPAEWIPADDASFDTVLSTFTLCTIPDAVAALREMRRVLKPDGVLLFCEHGLAPDADVRRWQDRLTPVWKPIAGGCHLNRDIPALLAAGGFETITIEADYLKGPRPMTYVYRGSARRAAPQ</sequence>
<keyword evidence="3" id="KW-1185">Reference proteome</keyword>
<protein>
    <submittedName>
        <fullName evidence="2">Class I SAM-dependent methyltransferase</fullName>
    </submittedName>
</protein>
<dbReference type="GO" id="GO:0008757">
    <property type="term" value="F:S-adenosylmethionine-dependent methyltransferase activity"/>
    <property type="evidence" value="ECO:0007669"/>
    <property type="project" value="InterPro"/>
</dbReference>
<evidence type="ECO:0000313" key="2">
    <source>
        <dbReference type="EMBL" id="NGY06693.1"/>
    </source>
</evidence>
<dbReference type="AlphaFoldDB" id="A0A6M2BX23"/>
<accession>A0A6M2BX23</accession>
<evidence type="ECO:0000259" key="1">
    <source>
        <dbReference type="Pfam" id="PF08241"/>
    </source>
</evidence>
<organism evidence="2 3">
    <name type="scientific">Solimonas terrae</name>
    <dbReference type="NCBI Taxonomy" id="1396819"/>
    <lineage>
        <taxon>Bacteria</taxon>
        <taxon>Pseudomonadati</taxon>
        <taxon>Pseudomonadota</taxon>
        <taxon>Gammaproteobacteria</taxon>
        <taxon>Nevskiales</taxon>
        <taxon>Nevskiaceae</taxon>
        <taxon>Solimonas</taxon>
    </lineage>
</organism>
<dbReference type="PANTHER" id="PTHR45036">
    <property type="entry name" value="METHYLTRANSFERASE LIKE 7B"/>
    <property type="match status" value="1"/>
</dbReference>
<name>A0A6M2BX23_9GAMM</name>
<dbReference type="Gene3D" id="3.40.50.150">
    <property type="entry name" value="Vaccinia Virus protein VP39"/>
    <property type="match status" value="1"/>
</dbReference>
<dbReference type="Proteomes" id="UP000472676">
    <property type="component" value="Unassembled WGS sequence"/>
</dbReference>
<evidence type="ECO:0000313" key="3">
    <source>
        <dbReference type="Proteomes" id="UP000472676"/>
    </source>
</evidence>
<dbReference type="GO" id="GO:0032259">
    <property type="term" value="P:methylation"/>
    <property type="evidence" value="ECO:0007669"/>
    <property type="project" value="UniProtKB-KW"/>
</dbReference>
<dbReference type="InterPro" id="IPR029063">
    <property type="entry name" value="SAM-dependent_MTases_sf"/>
</dbReference>
<dbReference type="CDD" id="cd02440">
    <property type="entry name" value="AdoMet_MTases"/>
    <property type="match status" value="1"/>
</dbReference>
<dbReference type="Pfam" id="PF08241">
    <property type="entry name" value="Methyltransf_11"/>
    <property type="match status" value="1"/>
</dbReference>
<reference evidence="2 3" key="1">
    <citation type="journal article" date="2014" name="Int. J. Syst. Evol. Microbiol.">
        <title>Solimonas terrae sp. nov., isolated from soil.</title>
        <authorList>
            <person name="Kim S.J."/>
            <person name="Moon J.Y."/>
            <person name="Weon H.Y."/>
            <person name="Ahn J.H."/>
            <person name="Chen W.M."/>
            <person name="Kwon S.W."/>
        </authorList>
    </citation>
    <scope>NUCLEOTIDE SEQUENCE [LARGE SCALE GENOMIC DNA]</scope>
    <source>
        <strain evidence="2 3">KIS83-12</strain>
    </source>
</reference>
<proteinExistence type="predicted"/>
<keyword evidence="2" id="KW-0489">Methyltransferase</keyword>
<dbReference type="SUPFAM" id="SSF53335">
    <property type="entry name" value="S-adenosyl-L-methionine-dependent methyltransferases"/>
    <property type="match status" value="1"/>
</dbReference>
<dbReference type="InterPro" id="IPR013216">
    <property type="entry name" value="Methyltransf_11"/>
</dbReference>